<dbReference type="InterPro" id="IPR050491">
    <property type="entry name" value="AmpC-like"/>
</dbReference>
<dbReference type="SUPFAM" id="SSF56601">
    <property type="entry name" value="beta-lactamase/transpeptidase-like"/>
    <property type="match status" value="1"/>
</dbReference>
<dbReference type="Gene3D" id="3.40.710.10">
    <property type="entry name" value="DD-peptidase/beta-lactamase superfamily"/>
    <property type="match status" value="1"/>
</dbReference>
<name>A0A1V4CWK9_9ACTN</name>
<organism evidence="2 3">
    <name type="scientific">Streptomyces antioxidans</name>
    <dbReference type="NCBI Taxonomy" id="1507734"/>
    <lineage>
        <taxon>Bacteria</taxon>
        <taxon>Bacillati</taxon>
        <taxon>Actinomycetota</taxon>
        <taxon>Actinomycetes</taxon>
        <taxon>Kitasatosporales</taxon>
        <taxon>Streptomycetaceae</taxon>
        <taxon>Streptomyces</taxon>
    </lineage>
</organism>
<dbReference type="InterPro" id="IPR001466">
    <property type="entry name" value="Beta-lactam-related"/>
</dbReference>
<evidence type="ECO:0000313" key="2">
    <source>
        <dbReference type="EMBL" id="OPF72060.1"/>
    </source>
</evidence>
<dbReference type="AlphaFoldDB" id="A0A1V4CWK9"/>
<dbReference type="PANTHER" id="PTHR46825">
    <property type="entry name" value="D-ALANYL-D-ALANINE-CARBOXYPEPTIDASE/ENDOPEPTIDASE AMPH"/>
    <property type="match status" value="1"/>
</dbReference>
<comment type="caution">
    <text evidence="2">The sequence shown here is derived from an EMBL/GenBank/DDBJ whole genome shotgun (WGS) entry which is preliminary data.</text>
</comment>
<dbReference type="Proteomes" id="UP000033615">
    <property type="component" value="Unassembled WGS sequence"/>
</dbReference>
<dbReference type="InterPro" id="IPR012338">
    <property type="entry name" value="Beta-lactam/transpept-like"/>
</dbReference>
<evidence type="ECO:0000259" key="1">
    <source>
        <dbReference type="Pfam" id="PF00144"/>
    </source>
</evidence>
<dbReference type="EMBL" id="LAKD02000111">
    <property type="protein sequence ID" value="OPF72060.1"/>
    <property type="molecule type" value="Genomic_DNA"/>
</dbReference>
<sequence length="370" mass="40110">MEDAIGGVTAVSALEPTAELQRGLDGLHEAGGTGVIAVLETPDGVVTARAGVGDKETGEPVPYDTRCRVGFVQMSFMAVVTLQLVAEGKLSLEDTVERWLPGLVTGNGHDGAKVSVRHLLQHTSGVYDYTHDMETISSLNYVEGYAEKGLRTYTPHELIDVAMGAEPKFAPGTDWGFSYTNYTLIGMIIEAVTGNDWREELNTRIVGQLGLRDTVLPGADPEMPEPHARSYCGYNLAEPIDVTRFNPTVVGAAGEMISTPADLIRFFTALHEGTLLPEEQRRQMYDAMPAPQLAAMWPGACYGLGLIRLPLAEEKGYFYGHGGGFVGWNMRGGISEDGRRRMYLGVTGEITVELNSKMNDLVARHLSATD</sequence>
<keyword evidence="3" id="KW-1185">Reference proteome</keyword>
<protein>
    <recommendedName>
        <fullName evidence="1">Beta-lactamase-related domain-containing protein</fullName>
    </recommendedName>
</protein>
<reference evidence="2" key="1">
    <citation type="submission" date="2016-12" db="EMBL/GenBank/DDBJ databases">
        <title>Genome sequence of Streptomyces antioxidans MUSC 164.</title>
        <authorList>
            <person name="Lee L.-H."/>
            <person name="Ser H.-L."/>
        </authorList>
    </citation>
    <scope>NUCLEOTIDE SEQUENCE [LARGE SCALE GENOMIC DNA]</scope>
    <source>
        <strain evidence="2">MUSC 164</strain>
    </source>
</reference>
<accession>A0A1V4CWK9</accession>
<evidence type="ECO:0000313" key="3">
    <source>
        <dbReference type="Proteomes" id="UP000033615"/>
    </source>
</evidence>
<dbReference type="Pfam" id="PF00144">
    <property type="entry name" value="Beta-lactamase"/>
    <property type="match status" value="1"/>
</dbReference>
<gene>
    <name evidence="2" type="ORF">VT50_0232030</name>
</gene>
<dbReference type="PANTHER" id="PTHR46825:SF7">
    <property type="entry name" value="D-ALANYL-D-ALANINE CARBOXYPEPTIDASE"/>
    <property type="match status" value="1"/>
</dbReference>
<proteinExistence type="predicted"/>
<feature type="domain" description="Beta-lactamase-related" evidence="1">
    <location>
        <begin position="35"/>
        <end position="326"/>
    </location>
</feature>